<feature type="signal peptide" evidence="2">
    <location>
        <begin position="1"/>
        <end position="15"/>
    </location>
</feature>
<keyword evidence="2" id="KW-0732">Signal</keyword>
<feature type="compositionally biased region" description="Pro residues" evidence="1">
    <location>
        <begin position="180"/>
        <end position="189"/>
    </location>
</feature>
<evidence type="ECO:0000313" key="3">
    <source>
        <dbReference type="EMBL" id="KAK0407631.1"/>
    </source>
</evidence>
<proteinExistence type="predicted"/>
<feature type="region of interest" description="Disordered" evidence="1">
    <location>
        <begin position="213"/>
        <end position="249"/>
    </location>
</feature>
<organism evidence="3 4">
    <name type="scientific">Steinernema hermaphroditum</name>
    <dbReference type="NCBI Taxonomy" id="289476"/>
    <lineage>
        <taxon>Eukaryota</taxon>
        <taxon>Metazoa</taxon>
        <taxon>Ecdysozoa</taxon>
        <taxon>Nematoda</taxon>
        <taxon>Chromadorea</taxon>
        <taxon>Rhabditida</taxon>
        <taxon>Tylenchina</taxon>
        <taxon>Panagrolaimomorpha</taxon>
        <taxon>Strongyloidoidea</taxon>
        <taxon>Steinernematidae</taxon>
        <taxon>Steinernema</taxon>
    </lineage>
</organism>
<name>A0AA39HKM7_9BILA</name>
<comment type="caution">
    <text evidence="3">The sequence shown here is derived from an EMBL/GenBank/DDBJ whole genome shotgun (WGS) entry which is preliminary data.</text>
</comment>
<protein>
    <submittedName>
        <fullName evidence="3">Uncharacterized protein</fullName>
    </submittedName>
</protein>
<feature type="region of interest" description="Disordered" evidence="1">
    <location>
        <begin position="151"/>
        <end position="200"/>
    </location>
</feature>
<dbReference type="EMBL" id="JAUCMV010000003">
    <property type="protein sequence ID" value="KAK0407631.1"/>
    <property type="molecule type" value="Genomic_DNA"/>
</dbReference>
<evidence type="ECO:0000256" key="1">
    <source>
        <dbReference type="SAM" id="MobiDB-lite"/>
    </source>
</evidence>
<accession>A0AA39HKM7</accession>
<evidence type="ECO:0000313" key="4">
    <source>
        <dbReference type="Proteomes" id="UP001175271"/>
    </source>
</evidence>
<feature type="compositionally biased region" description="Low complexity" evidence="1">
    <location>
        <begin position="221"/>
        <end position="233"/>
    </location>
</feature>
<feature type="compositionally biased region" description="Basic and acidic residues" evidence="1">
    <location>
        <begin position="235"/>
        <end position="244"/>
    </location>
</feature>
<dbReference type="Proteomes" id="UP001175271">
    <property type="component" value="Unassembled WGS sequence"/>
</dbReference>
<keyword evidence="4" id="KW-1185">Reference proteome</keyword>
<evidence type="ECO:0000256" key="2">
    <source>
        <dbReference type="SAM" id="SignalP"/>
    </source>
</evidence>
<sequence>MRILLLALLIPATSALFWNSWPFCCCGGCGYYGGGYGGYGGYNYQAAAPSVSNYPASYSPISTDGSLPAGSQIIWYEKPIPVQVDTTQLQPINIAGPPPGYKRTITQTIYRNYPVARPTHIAHPIESDVVNGYEPAYSAWNPQPIQAVFKNGPSRYGSGGYTNKVRSPPHSEQTSGDRIAPPPENPPEEPQSKTAETPTEKEINEFLAATKEMDKMQQTQKSASAPSKKVASPFDDIKERKTEPSEIELPEEFLAKASRKSSQGTDEAVEATTAAADLETATVVEATTPVNAVEPPHLKHVKKMRGYYIQD</sequence>
<feature type="chain" id="PRO_5041221482" evidence="2">
    <location>
        <begin position="16"/>
        <end position="311"/>
    </location>
</feature>
<feature type="region of interest" description="Disordered" evidence="1">
    <location>
        <begin position="257"/>
        <end position="276"/>
    </location>
</feature>
<reference evidence="3" key="1">
    <citation type="submission" date="2023-06" db="EMBL/GenBank/DDBJ databases">
        <title>Genomic analysis of the entomopathogenic nematode Steinernema hermaphroditum.</title>
        <authorList>
            <person name="Schwarz E.M."/>
            <person name="Heppert J.K."/>
            <person name="Baniya A."/>
            <person name="Schwartz H.T."/>
            <person name="Tan C.-H."/>
            <person name="Antoshechkin I."/>
            <person name="Sternberg P.W."/>
            <person name="Goodrich-Blair H."/>
            <person name="Dillman A.R."/>
        </authorList>
    </citation>
    <scope>NUCLEOTIDE SEQUENCE</scope>
    <source>
        <strain evidence="3">PS9179</strain>
        <tissue evidence="3">Whole animal</tissue>
    </source>
</reference>
<gene>
    <name evidence="3" type="ORF">QR680_003503</name>
</gene>
<dbReference type="AlphaFoldDB" id="A0AA39HKM7"/>